<comment type="caution">
    <text evidence="1">The sequence shown here is derived from an EMBL/GenBank/DDBJ whole genome shotgun (WGS) entry which is preliminary data.</text>
</comment>
<accession>A0ABU2KK86</accession>
<protein>
    <submittedName>
        <fullName evidence="1">Uncharacterized protein</fullName>
    </submittedName>
</protein>
<organism evidence="1 2">
    <name type="scientific">Mesonia ostreae</name>
    <dbReference type="NCBI Taxonomy" id="861110"/>
    <lineage>
        <taxon>Bacteria</taxon>
        <taxon>Pseudomonadati</taxon>
        <taxon>Bacteroidota</taxon>
        <taxon>Flavobacteriia</taxon>
        <taxon>Flavobacteriales</taxon>
        <taxon>Flavobacteriaceae</taxon>
        <taxon>Mesonia</taxon>
    </lineage>
</organism>
<dbReference type="RefSeq" id="WP_311402059.1">
    <property type="nucleotide sequence ID" value="NZ_JAVRBG010000010.1"/>
</dbReference>
<dbReference type="Proteomes" id="UP001182991">
    <property type="component" value="Unassembled WGS sequence"/>
</dbReference>
<keyword evidence="2" id="KW-1185">Reference proteome</keyword>
<reference evidence="2" key="1">
    <citation type="submission" date="2023-07" db="EMBL/GenBank/DDBJ databases">
        <title>Isolating and identifying novel microbial strains from the Mariana Trench.</title>
        <authorList>
            <person name="Fu H."/>
        </authorList>
    </citation>
    <scope>NUCLEOTIDE SEQUENCE [LARGE SCALE GENOMIC DNA]</scope>
    <source>
        <strain evidence="2">T-y2</strain>
    </source>
</reference>
<gene>
    <name evidence="1" type="ORF">RLT85_10815</name>
</gene>
<evidence type="ECO:0000313" key="2">
    <source>
        <dbReference type="Proteomes" id="UP001182991"/>
    </source>
</evidence>
<name>A0ABU2KK86_9FLAO</name>
<sequence>MKKSLLYIVFMCFFVFHSWGQEKNVLLDSQKTVKEDATPKLSRFLQNIELEKDYDFNFDRNFLNPKGISFRKFFRSSSFTTMQYSKDIKYMETLYPNSKYPSGILMEGSNRLTIKSFPEVDP</sequence>
<proteinExistence type="predicted"/>
<evidence type="ECO:0000313" key="1">
    <source>
        <dbReference type="EMBL" id="MDT0295126.1"/>
    </source>
</evidence>
<dbReference type="EMBL" id="JAVRBG010000010">
    <property type="protein sequence ID" value="MDT0295126.1"/>
    <property type="molecule type" value="Genomic_DNA"/>
</dbReference>